<feature type="region of interest" description="Disordered" evidence="1">
    <location>
        <begin position="1"/>
        <end position="157"/>
    </location>
</feature>
<proteinExistence type="predicted"/>
<protein>
    <submittedName>
        <fullName evidence="2">Uncharacterized protein</fullName>
    </submittedName>
</protein>
<sequence>GRHRSPKRSRHRPGDRCRPSRAHGRGERRPASRHGVRADAGRGRHRRPGPAGAVRPHGGRPGRRRAAGPGWAGAVPPARRGGLPDPGVRRRDEGPTSRPADALAVAPQGRRRRRAGDDRVHRCRPRRPRRRDRGDVPAYRRRLPDRRPGRQTGRPRL</sequence>
<feature type="non-terminal residue" evidence="2">
    <location>
        <position position="1"/>
    </location>
</feature>
<evidence type="ECO:0000313" key="2">
    <source>
        <dbReference type="EMBL" id="CAA9538694.1"/>
    </source>
</evidence>
<feature type="compositionally biased region" description="Low complexity" evidence="1">
    <location>
        <begin position="67"/>
        <end position="81"/>
    </location>
</feature>
<feature type="compositionally biased region" description="Basic and acidic residues" evidence="1">
    <location>
        <begin position="12"/>
        <end position="42"/>
    </location>
</feature>
<feature type="compositionally biased region" description="Basic residues" evidence="1">
    <location>
        <begin position="121"/>
        <end position="131"/>
    </location>
</feature>
<accession>A0A6J4U221</accession>
<organism evidence="2">
    <name type="scientific">uncultured Thermomicrobiales bacterium</name>
    <dbReference type="NCBI Taxonomy" id="1645740"/>
    <lineage>
        <taxon>Bacteria</taxon>
        <taxon>Pseudomonadati</taxon>
        <taxon>Thermomicrobiota</taxon>
        <taxon>Thermomicrobia</taxon>
        <taxon>Thermomicrobiales</taxon>
        <taxon>environmental samples</taxon>
    </lineage>
</organism>
<name>A0A6J4U221_9BACT</name>
<reference evidence="2" key="1">
    <citation type="submission" date="2020-02" db="EMBL/GenBank/DDBJ databases">
        <authorList>
            <person name="Meier V. D."/>
        </authorList>
    </citation>
    <scope>NUCLEOTIDE SEQUENCE</scope>
    <source>
        <strain evidence="2">AVDCRST_MAG49</strain>
    </source>
</reference>
<dbReference type="AlphaFoldDB" id="A0A6J4U221"/>
<evidence type="ECO:0000256" key="1">
    <source>
        <dbReference type="SAM" id="MobiDB-lite"/>
    </source>
</evidence>
<feature type="compositionally biased region" description="Basic residues" evidence="1">
    <location>
        <begin position="57"/>
        <end position="66"/>
    </location>
</feature>
<feature type="non-terminal residue" evidence="2">
    <location>
        <position position="157"/>
    </location>
</feature>
<gene>
    <name evidence="2" type="ORF">AVDCRST_MAG49-606</name>
</gene>
<feature type="compositionally biased region" description="Basic residues" evidence="1">
    <location>
        <begin position="1"/>
        <end position="11"/>
    </location>
</feature>
<dbReference type="EMBL" id="CADCWG010000036">
    <property type="protein sequence ID" value="CAA9538694.1"/>
    <property type="molecule type" value="Genomic_DNA"/>
</dbReference>